<keyword evidence="1" id="KW-0732">Signal</keyword>
<evidence type="ECO:0000256" key="1">
    <source>
        <dbReference type="SAM" id="SignalP"/>
    </source>
</evidence>
<gene>
    <name evidence="2" type="ORF">GCM10010502_52210</name>
</gene>
<dbReference type="EMBL" id="BMUB01000014">
    <property type="protein sequence ID" value="GGU92336.1"/>
    <property type="molecule type" value="Genomic_DNA"/>
</dbReference>
<evidence type="ECO:0008006" key="4">
    <source>
        <dbReference type="Google" id="ProtNLM"/>
    </source>
</evidence>
<feature type="chain" id="PRO_5039477801" description="Secreted protein" evidence="1">
    <location>
        <begin position="22"/>
        <end position="69"/>
    </location>
</feature>
<accession>A0A8H9HXQ2</accession>
<sequence length="69" mass="7209">MVRAMYAMLALSGLSASQATSQTPLVASVVILNCWLMPMTARAVCSVRVSPDGRGVAEVAASADRVMHT</sequence>
<proteinExistence type="predicted"/>
<feature type="signal peptide" evidence="1">
    <location>
        <begin position="1"/>
        <end position="21"/>
    </location>
</feature>
<protein>
    <recommendedName>
        <fullName evidence="4">Secreted protein</fullName>
    </recommendedName>
</protein>
<reference evidence="2" key="1">
    <citation type="journal article" date="2014" name="Int. J. Syst. Evol. Microbiol.">
        <title>Complete genome sequence of Corynebacterium casei LMG S-19264T (=DSM 44701T), isolated from a smear-ripened cheese.</title>
        <authorList>
            <consortium name="US DOE Joint Genome Institute (JGI-PGF)"/>
            <person name="Walter F."/>
            <person name="Albersmeier A."/>
            <person name="Kalinowski J."/>
            <person name="Ruckert C."/>
        </authorList>
    </citation>
    <scope>NUCLEOTIDE SEQUENCE</scope>
    <source>
        <strain evidence="2">JCM 4434</strain>
    </source>
</reference>
<dbReference type="AlphaFoldDB" id="A0A8H9HXQ2"/>
<dbReference type="Proteomes" id="UP000610124">
    <property type="component" value="Unassembled WGS sequence"/>
</dbReference>
<evidence type="ECO:0000313" key="3">
    <source>
        <dbReference type="Proteomes" id="UP000610124"/>
    </source>
</evidence>
<organism evidence="2 3">
    <name type="scientific">Kitasatospora aureofaciens</name>
    <name type="common">Streptomyces aureofaciens</name>
    <dbReference type="NCBI Taxonomy" id="1894"/>
    <lineage>
        <taxon>Bacteria</taxon>
        <taxon>Bacillati</taxon>
        <taxon>Actinomycetota</taxon>
        <taxon>Actinomycetes</taxon>
        <taxon>Kitasatosporales</taxon>
        <taxon>Streptomycetaceae</taxon>
        <taxon>Kitasatospora</taxon>
    </lineage>
</organism>
<reference evidence="2" key="2">
    <citation type="submission" date="2020-09" db="EMBL/GenBank/DDBJ databases">
        <authorList>
            <person name="Sun Q."/>
            <person name="Ohkuma M."/>
        </authorList>
    </citation>
    <scope>NUCLEOTIDE SEQUENCE</scope>
    <source>
        <strain evidence="2">JCM 4434</strain>
    </source>
</reference>
<evidence type="ECO:0000313" key="2">
    <source>
        <dbReference type="EMBL" id="GGU92336.1"/>
    </source>
</evidence>
<comment type="caution">
    <text evidence="2">The sequence shown here is derived from an EMBL/GenBank/DDBJ whole genome shotgun (WGS) entry which is preliminary data.</text>
</comment>
<name>A0A8H9HXQ2_KITAU</name>